<accession>A0A067QH55</accession>
<dbReference type="InterPro" id="IPR050328">
    <property type="entry name" value="Dev_Immune_Receptor"/>
</dbReference>
<dbReference type="SMART" id="SM00369">
    <property type="entry name" value="LRR_TYP"/>
    <property type="match status" value="7"/>
</dbReference>
<evidence type="ECO:0000256" key="4">
    <source>
        <dbReference type="SAM" id="Phobius"/>
    </source>
</evidence>
<dbReference type="PANTHER" id="PTHR24373">
    <property type="entry name" value="SLIT RELATED LEUCINE-RICH REPEAT NEURONAL PROTEIN"/>
    <property type="match status" value="1"/>
</dbReference>
<keyword evidence="4 5" id="KW-0812">Transmembrane</keyword>
<organism evidence="5 6">
    <name type="scientific">Zootermopsis nevadensis</name>
    <name type="common">Dampwood termite</name>
    <dbReference type="NCBI Taxonomy" id="136037"/>
    <lineage>
        <taxon>Eukaryota</taxon>
        <taxon>Metazoa</taxon>
        <taxon>Ecdysozoa</taxon>
        <taxon>Arthropoda</taxon>
        <taxon>Hexapoda</taxon>
        <taxon>Insecta</taxon>
        <taxon>Pterygota</taxon>
        <taxon>Neoptera</taxon>
        <taxon>Polyneoptera</taxon>
        <taxon>Dictyoptera</taxon>
        <taxon>Blattodea</taxon>
        <taxon>Blattoidea</taxon>
        <taxon>Termitoidae</taxon>
        <taxon>Termopsidae</taxon>
        <taxon>Zootermopsis</taxon>
    </lineage>
</organism>
<dbReference type="PROSITE" id="PS51450">
    <property type="entry name" value="LRR"/>
    <property type="match status" value="2"/>
</dbReference>
<dbReference type="Gene3D" id="3.80.10.10">
    <property type="entry name" value="Ribonuclease Inhibitor"/>
    <property type="match status" value="2"/>
</dbReference>
<dbReference type="GO" id="GO:0031012">
    <property type="term" value="C:extracellular matrix"/>
    <property type="evidence" value="ECO:0007669"/>
    <property type="project" value="TreeGrafter"/>
</dbReference>
<keyword evidence="6" id="KW-1185">Reference proteome</keyword>
<proteinExistence type="predicted"/>
<gene>
    <name evidence="5" type="ORF">L798_06494</name>
</gene>
<evidence type="ECO:0000313" key="6">
    <source>
        <dbReference type="Proteomes" id="UP000027135"/>
    </source>
</evidence>
<feature type="transmembrane region" description="Helical" evidence="4">
    <location>
        <begin position="338"/>
        <end position="361"/>
    </location>
</feature>
<dbReference type="InterPro" id="IPR003591">
    <property type="entry name" value="Leu-rich_rpt_typical-subtyp"/>
</dbReference>
<reference evidence="5 6" key="1">
    <citation type="journal article" date="2014" name="Nat. Commun.">
        <title>Molecular traces of alternative social organization in a termite genome.</title>
        <authorList>
            <person name="Terrapon N."/>
            <person name="Li C."/>
            <person name="Robertson H.M."/>
            <person name="Ji L."/>
            <person name="Meng X."/>
            <person name="Booth W."/>
            <person name="Chen Z."/>
            <person name="Childers C.P."/>
            <person name="Glastad K.M."/>
            <person name="Gokhale K."/>
            <person name="Gowin J."/>
            <person name="Gronenberg W."/>
            <person name="Hermansen R.A."/>
            <person name="Hu H."/>
            <person name="Hunt B.G."/>
            <person name="Huylmans A.K."/>
            <person name="Khalil S.M."/>
            <person name="Mitchell R.D."/>
            <person name="Munoz-Torres M.C."/>
            <person name="Mustard J.A."/>
            <person name="Pan H."/>
            <person name="Reese J.T."/>
            <person name="Scharf M.E."/>
            <person name="Sun F."/>
            <person name="Vogel H."/>
            <person name="Xiao J."/>
            <person name="Yang W."/>
            <person name="Yang Z."/>
            <person name="Yang Z."/>
            <person name="Zhou J."/>
            <person name="Zhu J."/>
            <person name="Brent C.S."/>
            <person name="Elsik C.G."/>
            <person name="Goodisman M.A."/>
            <person name="Liberles D.A."/>
            <person name="Roe R.M."/>
            <person name="Vargo E.L."/>
            <person name="Vilcinskas A."/>
            <person name="Wang J."/>
            <person name="Bornberg-Bauer E."/>
            <person name="Korb J."/>
            <person name="Zhang G."/>
            <person name="Liebig J."/>
        </authorList>
    </citation>
    <scope>NUCLEOTIDE SEQUENCE [LARGE SCALE GENOMIC DNA]</scope>
    <source>
        <tissue evidence="5">Whole organism</tissue>
    </source>
</reference>
<name>A0A067QH55_ZOONE</name>
<dbReference type="AlphaFoldDB" id="A0A067QH55"/>
<keyword evidence="3" id="KW-0677">Repeat</keyword>
<sequence length="622" mass="70707">MYSASHLYIRCPSICACPSNFKMLCKNSSLTETPEVPNTVITLDLSYNSISDLTNTSFSNKGTNQLTSLYIYNNKIRNIEREAFVSLKNLKSLFMGNNKLTYIHPDAFISIKNLEELDLHGNNINLGDEGPFRHLVNLFSLNIANCNLGIIPNATFQRTVKLSRIDMSNNKLTHIDDHLFDNLYSLQFLNLTGNLLTSVDFLLVLSTETLQEMSLYVHDNKIENLNSTVLERMNVLKNIKPLFCRCWDRNLLLNVLRQCSEHTNYTHDCLNKTADISATEAITMEVSAGGELFYDNENEATIIPQDISGLNIAKKDFNDSTDDKILQNSSENLSETDVIIITVTMSITLVILVAVMVMCFLMRILKERTSVSDEYDSVPHENNDQHVRQCDVCQIYQNYTPNCEHRLSRQNMKTSQKNKLKFAIQQHHVAVLEAFEMLTQEGNEESCLYVQMNEEKLRDITNSHSECAQMNSAPNTIPCDKETAGLKHSSCTPENHEDTVLMCVGKTSGYDREITTFREPSQSQHSCSRAVSYVPRPSDGVHLSGKNRHSCLQYFNSPSWSPTSESHPVPKRVESLMDKRWRRTLSSSPRQMQPRSAYGIVISRSPPVSHSLNTEHLYEELK</sequence>
<dbReference type="STRING" id="136037.A0A067QH55"/>
<evidence type="ECO:0000256" key="2">
    <source>
        <dbReference type="ARBA" id="ARBA00022729"/>
    </source>
</evidence>
<dbReference type="InterPro" id="IPR032675">
    <property type="entry name" value="LRR_dom_sf"/>
</dbReference>
<keyword evidence="4" id="KW-1133">Transmembrane helix</keyword>
<dbReference type="Pfam" id="PF13855">
    <property type="entry name" value="LRR_8"/>
    <property type="match status" value="2"/>
</dbReference>
<evidence type="ECO:0000256" key="1">
    <source>
        <dbReference type="ARBA" id="ARBA00022614"/>
    </source>
</evidence>
<evidence type="ECO:0000313" key="5">
    <source>
        <dbReference type="EMBL" id="KDQ86775.1"/>
    </source>
</evidence>
<keyword evidence="2" id="KW-0732">Signal</keyword>
<dbReference type="eggNOG" id="KOG0619">
    <property type="taxonomic scope" value="Eukaryota"/>
</dbReference>
<dbReference type="Proteomes" id="UP000027135">
    <property type="component" value="Unassembled WGS sequence"/>
</dbReference>
<dbReference type="PANTHER" id="PTHR24373:SF370">
    <property type="entry name" value="FISH-LIPS, ISOFORM E"/>
    <property type="match status" value="1"/>
</dbReference>
<dbReference type="SMART" id="SM00365">
    <property type="entry name" value="LRR_SD22"/>
    <property type="match status" value="4"/>
</dbReference>
<keyword evidence="4" id="KW-0472">Membrane</keyword>
<dbReference type="SUPFAM" id="SSF52058">
    <property type="entry name" value="L domain-like"/>
    <property type="match status" value="1"/>
</dbReference>
<dbReference type="GO" id="GO:0005615">
    <property type="term" value="C:extracellular space"/>
    <property type="evidence" value="ECO:0007669"/>
    <property type="project" value="TreeGrafter"/>
</dbReference>
<dbReference type="EMBL" id="KK853745">
    <property type="protein sequence ID" value="KDQ86775.1"/>
    <property type="molecule type" value="Genomic_DNA"/>
</dbReference>
<keyword evidence="1" id="KW-0433">Leucine-rich repeat</keyword>
<dbReference type="InParanoid" id="A0A067QH55"/>
<evidence type="ECO:0000256" key="3">
    <source>
        <dbReference type="ARBA" id="ARBA00022737"/>
    </source>
</evidence>
<protein>
    <submittedName>
        <fullName evidence="5">Leucine-rich repeat transmembrane neuronal protein 3</fullName>
    </submittedName>
</protein>
<dbReference type="InterPro" id="IPR001611">
    <property type="entry name" value="Leu-rich_rpt"/>
</dbReference>